<evidence type="ECO:0000256" key="2">
    <source>
        <dbReference type="SAM" id="Coils"/>
    </source>
</evidence>
<feature type="region of interest" description="Disordered" evidence="3">
    <location>
        <begin position="642"/>
        <end position="671"/>
    </location>
</feature>
<comment type="similarity">
    <text evidence="1">Belongs to the adenylate kinase family.</text>
</comment>
<feature type="compositionally biased region" description="Basic and acidic residues" evidence="3">
    <location>
        <begin position="779"/>
        <end position="799"/>
    </location>
</feature>
<name>A0A7S3SC01_EMIHU</name>
<sequence length="1637" mass="174684">MPDLSASTGGAAGRVAELGPSRVRSTRPVVSESMEAARFTDLLKKSAEDPKEFAESIALARYNEHMLASTRQMEEAATLEQRQRSAFSQQRRQLQLSKTRENRRLMEEWQADGLRKHRENMQRQAEREKAALRFELGQRDKSIRAAKRTNTRAAADEVDGISEFEESFTGAVVDTGATLDLSRTDFGRMALDPDTHLAALAKSLPNPGVMRQETDSFMSRLHTRKAEEQQSRREREARRRKVMLEQAQAQAAIEERRREELLLEKLGRQCAEEKALAEKLSRTQKEKEVMRENRALRERQYEERRLADMQERVARERELGAAARADFAAQLALERKRAEEVAAAARSRAQAERHAMCRGLAAQLADIAAEATEVRRSTQPLLPRSLLREWLSLFSSGVGLGEDRLTADEGAEAQPEEGAEAIEPSSLASSADRLLAASELDSYLLGRAEWQPAALEAAAFPESVASGVDPTLLRPASEEQGCAVTGRMVLQLLEAAAPPKRPPPKPPPGAMLKLAVLGRPFSSKSEHAQRLADKFGLKVLTPFSLVQSAVALAAREITTPADGGGDQAPAEMAGAAFQFVVELGGRASAALQEGSVVPDDVVAALVVAAIHEVDPVSYHGFVLDSYPETAAQAKLLEKGLTGYDPEQDKARPKGSKVAPCDDEPAPAAPPAGLDLVLRVDVSDDTARKRALGRRLDPQSGTLYHLEYDPPPDEPGLHERLVAVADAADAEVLRPALASYGDAEAPLAEWLGGLDVLLALDGESSFEGVALEAEKAVGELRERKQQREQERAAEAAKEAEAAEAEAAEGGAEAEKTDASEVPEGKADEEGAAAASAGPEAESEAPGEASGGTDGEGEEEKAAEPGEDGTSAEEGGDAQAAVLPPALTPEAAATVLQEWGHVEDGFVAACEAALVKLRDLKHRTLQRSAATRSEFVALLRTPDRRPEIVAAAQCRFNAMPTALRFEEEGKAELHATVEEMQQKIWAASDEKRVMAEQMLTGFAEDGWLAQHALRLVLAILQLSQAEAHRYVRTCTVLRLYTSLRAGGPIDLKLPELSPPKLPEAVELAVPPIDFGGRKEGVAEVKGRGKDGVFGTLSDSLASVIAAYSEPVAVPATQLTEESSDEERLVAEWTGTLATAVEGERCKLRRRQAALAHYGCGVLEELRSHAEKLQDELDKMLGDLVSKETAALSALATLMREAAEAGDELPHALTLDGEAVVVDESLLLLPPPPPPAPPPVEEATDSLRFNVSQLAALGGQLKKAASGHLIRATTLSALLEQLAAGSFDAAAPPLPAMWRPLPPSAFSRLASLFAAGEPPLVAWPALVASLAPVARPTAAVVSEALGHAARVLREDAAEKAAVEAAEAAEAAETEAEEEGDASEAEASIEAEAGEAGSLEEAAEGEAGEASAAPSRRALLLSRAQFDRVPLWFEDAQSEGAASLKGALWDLLSADGTIDLAVLLLYFCDRPEPAFAVLGSHQGGDAGGEIADEAASQAQLSPRVGQEDPTAASADWIALPKRYDAERAGSGNAESGAASGGERASVAMLSMDDLYAMLHRDDPPGRAELSAPEYADPLSKAALARLWEELSLCETERVPHALVARHPLGRSLLAACSAYTPKDSYALIASLHEQASNALKM</sequence>
<dbReference type="InterPro" id="IPR052634">
    <property type="entry name" value="Sperm_flagellar-bone_growth"/>
</dbReference>
<feature type="compositionally biased region" description="Low complexity" evidence="3">
    <location>
        <begin position="830"/>
        <end position="846"/>
    </location>
</feature>
<dbReference type="PANTHER" id="PTHR14919">
    <property type="entry name" value="KPL2-RELATED"/>
    <property type="match status" value="1"/>
</dbReference>
<dbReference type="Pfam" id="PF00406">
    <property type="entry name" value="ADK"/>
    <property type="match status" value="1"/>
</dbReference>
<evidence type="ECO:0000259" key="4">
    <source>
        <dbReference type="Pfam" id="PF22946"/>
    </source>
</evidence>
<feature type="region of interest" description="Disordered" evidence="3">
    <location>
        <begin position="1"/>
        <end position="30"/>
    </location>
</feature>
<evidence type="ECO:0000256" key="1">
    <source>
        <dbReference type="ARBA" id="ARBA00007220"/>
    </source>
</evidence>
<feature type="region of interest" description="Disordered" evidence="3">
    <location>
        <begin position="779"/>
        <end position="874"/>
    </location>
</feature>
<feature type="region of interest" description="Disordered" evidence="3">
    <location>
        <begin position="1359"/>
        <end position="1383"/>
    </location>
</feature>
<feature type="compositionally biased region" description="Acidic residues" evidence="3">
    <location>
        <begin position="1366"/>
        <end position="1383"/>
    </location>
</feature>
<feature type="compositionally biased region" description="Basic and acidic residues" evidence="3">
    <location>
        <begin position="811"/>
        <end position="827"/>
    </location>
</feature>
<feature type="compositionally biased region" description="Acidic residues" evidence="3">
    <location>
        <begin position="853"/>
        <end position="874"/>
    </location>
</feature>
<evidence type="ECO:0000313" key="5">
    <source>
        <dbReference type="EMBL" id="CAE0550333.1"/>
    </source>
</evidence>
<feature type="coiled-coil region" evidence="2">
    <location>
        <begin position="244"/>
        <end position="293"/>
    </location>
</feature>
<feature type="coiled-coil region" evidence="2">
    <location>
        <begin position="1160"/>
        <end position="1187"/>
    </location>
</feature>
<feature type="compositionally biased region" description="Acidic residues" evidence="3">
    <location>
        <begin position="409"/>
        <end position="420"/>
    </location>
</feature>
<protein>
    <recommendedName>
        <fullName evidence="4">CPC1/SPEF2 domain-containing protein</fullName>
    </recommendedName>
</protein>
<dbReference type="SUPFAM" id="SSF57774">
    <property type="entry name" value="Microbial and mitochondrial ADK, insert 'zinc finger' domain"/>
    <property type="match status" value="1"/>
</dbReference>
<proteinExistence type="inferred from homology"/>
<dbReference type="EMBL" id="HBIR01023555">
    <property type="protein sequence ID" value="CAE0550333.1"/>
    <property type="molecule type" value="Transcribed_RNA"/>
</dbReference>
<dbReference type="Gene3D" id="3.40.50.300">
    <property type="entry name" value="P-loop containing nucleotide triphosphate hydrolases"/>
    <property type="match status" value="1"/>
</dbReference>
<organism evidence="5">
    <name type="scientific">Emiliania huxleyi</name>
    <name type="common">Coccolithophore</name>
    <name type="synonym">Pontosphaera huxleyi</name>
    <dbReference type="NCBI Taxonomy" id="2903"/>
    <lineage>
        <taxon>Eukaryota</taxon>
        <taxon>Haptista</taxon>
        <taxon>Haptophyta</taxon>
        <taxon>Prymnesiophyceae</taxon>
        <taxon>Isochrysidales</taxon>
        <taxon>Noelaerhabdaceae</taxon>
        <taxon>Emiliania</taxon>
    </lineage>
</organism>
<accession>A0A7S3SC01</accession>
<dbReference type="GO" id="GO:0004017">
    <property type="term" value="F:AMP kinase activity"/>
    <property type="evidence" value="ECO:0007669"/>
    <property type="project" value="InterPro"/>
</dbReference>
<dbReference type="InterPro" id="IPR027417">
    <property type="entry name" value="P-loop_NTPase"/>
</dbReference>
<dbReference type="Pfam" id="PF22946">
    <property type="entry name" value="SPEF2_D5"/>
    <property type="match status" value="1"/>
</dbReference>
<dbReference type="SUPFAM" id="SSF52540">
    <property type="entry name" value="P-loop containing nucleoside triphosphate hydrolases"/>
    <property type="match status" value="1"/>
</dbReference>
<feature type="domain" description="CPC1/SPEF2" evidence="4">
    <location>
        <begin position="267"/>
        <end position="397"/>
    </location>
</feature>
<dbReference type="PANTHER" id="PTHR14919:SF0">
    <property type="entry name" value="SPERM FLAGELLAR PROTEIN 2"/>
    <property type="match status" value="1"/>
</dbReference>
<keyword evidence="2" id="KW-0175">Coiled coil</keyword>
<reference evidence="5" key="1">
    <citation type="submission" date="2021-01" db="EMBL/GenBank/DDBJ databases">
        <authorList>
            <person name="Corre E."/>
            <person name="Pelletier E."/>
            <person name="Niang G."/>
            <person name="Scheremetjew M."/>
            <person name="Finn R."/>
            <person name="Kale V."/>
            <person name="Holt S."/>
            <person name="Cochrane G."/>
            <person name="Meng A."/>
            <person name="Brown T."/>
            <person name="Cohen L."/>
        </authorList>
    </citation>
    <scope>NUCLEOTIDE SEQUENCE</scope>
    <source>
        <strain evidence="5">379</strain>
    </source>
</reference>
<feature type="region of interest" description="Disordered" evidence="3">
    <location>
        <begin position="406"/>
        <end position="426"/>
    </location>
</feature>
<gene>
    <name evidence="5" type="ORF">EHUX00137_LOCUS18043</name>
</gene>
<dbReference type="InterPro" id="IPR036193">
    <property type="entry name" value="ADK_active_lid_dom_sf"/>
</dbReference>
<evidence type="ECO:0000256" key="3">
    <source>
        <dbReference type="SAM" id="MobiDB-lite"/>
    </source>
</evidence>
<dbReference type="InterPro" id="IPR054517">
    <property type="entry name" value="SPEF2_D5"/>
</dbReference>